<comment type="caution">
    <text evidence="1">The sequence shown here is derived from an EMBL/GenBank/DDBJ whole genome shotgun (WGS) entry which is preliminary data.</text>
</comment>
<evidence type="ECO:0000313" key="2">
    <source>
        <dbReference type="Proteomes" id="UP000004459"/>
    </source>
</evidence>
<name>G9YNW4_FLAPL</name>
<protein>
    <recommendedName>
        <fullName evidence="3">DUF4304 domain-containing protein</fullName>
    </recommendedName>
</protein>
<dbReference type="AlphaFoldDB" id="G9YNW4"/>
<dbReference type="Proteomes" id="UP000004459">
    <property type="component" value="Unassembled WGS sequence"/>
</dbReference>
<organism evidence="1 2">
    <name type="scientific">Flavonifractor plautii ATCC 29863</name>
    <dbReference type="NCBI Taxonomy" id="411475"/>
    <lineage>
        <taxon>Bacteria</taxon>
        <taxon>Bacillati</taxon>
        <taxon>Bacillota</taxon>
        <taxon>Clostridia</taxon>
        <taxon>Eubacteriales</taxon>
        <taxon>Oscillospiraceae</taxon>
        <taxon>Flavonifractor</taxon>
    </lineage>
</organism>
<reference evidence="1 2" key="1">
    <citation type="submission" date="2011-08" db="EMBL/GenBank/DDBJ databases">
        <authorList>
            <person name="Weinstock G."/>
            <person name="Sodergren E."/>
            <person name="Clifton S."/>
            <person name="Fulton L."/>
            <person name="Fulton B."/>
            <person name="Courtney L."/>
            <person name="Fronick C."/>
            <person name="Harrison M."/>
            <person name="Strong C."/>
            <person name="Farmer C."/>
            <person name="Delahaunty K."/>
            <person name="Markovic C."/>
            <person name="Hall O."/>
            <person name="Minx P."/>
            <person name="Tomlinson C."/>
            <person name="Mitreva M."/>
            <person name="Hou S."/>
            <person name="Chen J."/>
            <person name="Wollam A."/>
            <person name="Pepin K.H."/>
            <person name="Johnson M."/>
            <person name="Bhonagiri V."/>
            <person name="Zhang X."/>
            <person name="Suruliraj S."/>
            <person name="Warren W."/>
            <person name="Chinwalla A."/>
            <person name="Mardis E.R."/>
            <person name="Wilson R.K."/>
        </authorList>
    </citation>
    <scope>NUCLEOTIDE SEQUENCE [LARGE SCALE GENOMIC DNA]</scope>
    <source>
        <strain evidence="1 2">ATCC 29863</strain>
    </source>
</reference>
<accession>G9YNW4</accession>
<dbReference type="RefSeq" id="WP_007489559.1">
    <property type="nucleotide sequence ID" value="NZ_JH417691.1"/>
</dbReference>
<sequence>MRQHDKLINAAAKKVLSPHGLFRKGTSRTWVDDNGYFVVFVSFGSSNWSQSARLGVGIDFLWKYDSGGPSTSFSYSYGNSSIEDFFEYDGNDAVFQTEMERYSEIGLQKVIEYRNFRDMSYAKRCLTQQVFNTPENRRFWENYHLAMLCFLKGDYEDGKTSFGSFLTALKNSFYIDGCYIDWHEKLYQYCLGSMVPNITSRENAQQMVLDRVKQQRDFLNSRSSFRKFGKEDFMLHKYEI</sequence>
<gene>
    <name evidence="1" type="ORF">HMPREF0372_01192</name>
</gene>
<dbReference type="HOGENOM" id="CLU_109338_0_0_9"/>
<evidence type="ECO:0000313" key="1">
    <source>
        <dbReference type="EMBL" id="EHM53114.1"/>
    </source>
</evidence>
<evidence type="ECO:0008006" key="3">
    <source>
        <dbReference type="Google" id="ProtNLM"/>
    </source>
</evidence>
<dbReference type="EMBL" id="AGCK01000084">
    <property type="protein sequence ID" value="EHM53114.1"/>
    <property type="molecule type" value="Genomic_DNA"/>
</dbReference>
<proteinExistence type="predicted"/>
<dbReference type="GeneID" id="63973776"/>